<evidence type="ECO:0000313" key="3">
    <source>
        <dbReference type="EMBL" id="HGG99138.1"/>
    </source>
</evidence>
<dbReference type="Gene3D" id="1.25.40.10">
    <property type="entry name" value="Tetratricopeptide repeat domain"/>
    <property type="match status" value="2"/>
</dbReference>
<dbReference type="Pfam" id="PF13174">
    <property type="entry name" value="TPR_6"/>
    <property type="match status" value="3"/>
</dbReference>
<dbReference type="InterPro" id="IPR019734">
    <property type="entry name" value="TPR_rpt"/>
</dbReference>
<dbReference type="SUPFAM" id="SSF48452">
    <property type="entry name" value="TPR-like"/>
    <property type="match status" value="3"/>
</dbReference>
<dbReference type="InterPro" id="IPR011990">
    <property type="entry name" value="TPR-like_helical_dom_sf"/>
</dbReference>
<comment type="caution">
    <text evidence="3">The sequence shown here is derived from an EMBL/GenBank/DDBJ whole genome shotgun (WGS) entry which is preliminary data.</text>
</comment>
<reference evidence="3" key="1">
    <citation type="journal article" date="2020" name="mSystems">
        <title>Genome- and Community-Level Interaction Insights into Carbon Utilization and Element Cycling Functions of Hydrothermarchaeota in Hydrothermal Sediment.</title>
        <authorList>
            <person name="Zhou Z."/>
            <person name="Liu Y."/>
            <person name="Xu W."/>
            <person name="Pan J."/>
            <person name="Luo Z.H."/>
            <person name="Li M."/>
        </authorList>
    </citation>
    <scope>NUCLEOTIDE SEQUENCE [LARGE SCALE GENOMIC DNA]</scope>
    <source>
        <strain evidence="3">SpSt-788</strain>
    </source>
</reference>
<dbReference type="CDD" id="cd13401">
    <property type="entry name" value="Slt70-like"/>
    <property type="match status" value="1"/>
</dbReference>
<name>A0A7C4AIT5_9BACT</name>
<proteinExistence type="inferred from homology"/>
<dbReference type="PANTHER" id="PTHR37423">
    <property type="entry name" value="SOLUBLE LYTIC MUREIN TRANSGLYCOSYLASE-RELATED"/>
    <property type="match status" value="1"/>
</dbReference>
<organism evidence="3">
    <name type="scientific">Thermodesulfovibrio aggregans</name>
    <dbReference type="NCBI Taxonomy" id="86166"/>
    <lineage>
        <taxon>Bacteria</taxon>
        <taxon>Pseudomonadati</taxon>
        <taxon>Nitrospirota</taxon>
        <taxon>Thermodesulfovibrionia</taxon>
        <taxon>Thermodesulfovibrionales</taxon>
        <taxon>Thermodesulfovibrionaceae</taxon>
        <taxon>Thermodesulfovibrio</taxon>
    </lineage>
</organism>
<gene>
    <name evidence="3" type="ORF">ENV75_01620</name>
</gene>
<accession>A0A7C4AIT5</accession>
<dbReference type="EMBL" id="DTHO01000014">
    <property type="protein sequence ID" value="HGG99138.1"/>
    <property type="molecule type" value="Genomic_DNA"/>
</dbReference>
<sequence>MKICILVIILLFIIIPTSTLSQHSLIDELIQGRNALKSKDYLNAEQYLTKVLPEFKEIGDYILFWRAKARTGMNKYEEALKDIEILKKNYPHSPLLKKSRKEEIEITKKLDLANIERIYESFINDYPDETEIKFEYALYLKDLGKTERAKKLLKEIFVTATLFADRAEKELSENDITVNDLIKKAKALNNAYLFKKAEKYLRDAISKANPSQLSEALSTLGYSLFMQKKYSESAEIFKKCSEHYWRARALLRARNFETFEKELPEYIRLKDSRISDVLINYANIKRRAGETDEAVKILKMVNLQYPSSKEESLWYLGWIYYITGELDKAKQIFQELYISHGKLKYLYWLEKVNELKGVMKTKEYSVSFRPGDIYSYLLYTKGKVSFIPESVSISPKSIIPKRINTLLRADFREEAIQEIKIKLNDSREIENIPLLSKLLYELGDYSTSVRLISKIPDSFSYQDLLYPQVYRDAVLKASNQFNIDPCLIFAIMREESRFDRQAQSPAGAIGVMQLMLDTAKKEGKKIGISIDSNTELFDSDKNILIGSFHLKNLIEEFGSTVFAIAAYNAGEKAVSSWIKSTTYRDIDEFIEDIPYSETKAYVKKVLTSYFEYLRINKALTDETILKIIKVKGGRS</sequence>
<dbReference type="Gene3D" id="1.10.530.10">
    <property type="match status" value="1"/>
</dbReference>
<dbReference type="SUPFAM" id="SSF53955">
    <property type="entry name" value="Lysozyme-like"/>
    <property type="match status" value="1"/>
</dbReference>
<dbReference type="Pfam" id="PF01464">
    <property type="entry name" value="SLT"/>
    <property type="match status" value="1"/>
</dbReference>
<evidence type="ECO:0000256" key="1">
    <source>
        <dbReference type="ARBA" id="ARBA00007734"/>
    </source>
</evidence>
<dbReference type="InterPro" id="IPR023346">
    <property type="entry name" value="Lysozyme-like_dom_sf"/>
</dbReference>
<evidence type="ECO:0000259" key="2">
    <source>
        <dbReference type="Pfam" id="PF01464"/>
    </source>
</evidence>
<protein>
    <submittedName>
        <fullName evidence="3">Tetratricopeptide repeat protein</fullName>
    </submittedName>
</protein>
<feature type="domain" description="Transglycosylase SLT" evidence="2">
    <location>
        <begin position="474"/>
        <end position="589"/>
    </location>
</feature>
<dbReference type="InterPro" id="IPR008258">
    <property type="entry name" value="Transglycosylase_SLT_dom_1"/>
</dbReference>
<comment type="similarity">
    <text evidence="1">Belongs to the transglycosylase Slt family.</text>
</comment>
<dbReference type="AlphaFoldDB" id="A0A7C4AIT5"/>
<dbReference type="PANTHER" id="PTHR37423:SF2">
    <property type="entry name" value="MEMBRANE-BOUND LYTIC MUREIN TRANSGLYCOSYLASE C"/>
    <property type="match status" value="1"/>
</dbReference>